<proteinExistence type="predicted"/>
<gene>
    <name evidence="1" type="ORF">C3729_00165</name>
</gene>
<dbReference type="AlphaFoldDB" id="A0A2S7I7D9"/>
<dbReference type="Proteomes" id="UP000238565">
    <property type="component" value="Unassembled WGS sequence"/>
</dbReference>
<evidence type="ECO:0000313" key="1">
    <source>
        <dbReference type="EMBL" id="PPZ92474.1"/>
    </source>
</evidence>
<reference evidence="1 2" key="1">
    <citation type="submission" date="2018-02" db="EMBL/GenBank/DDBJ databases">
        <title>Draft genome sequence of bacterial isolates from marine environment.</title>
        <authorList>
            <person name="Singh S.K."/>
            <person name="Hill R."/>
            <person name="Major S."/>
            <person name="Cai H."/>
            <person name="Li Y."/>
        </authorList>
    </citation>
    <scope>NUCLEOTIDE SEQUENCE [LARGE SCALE GENOMIC DNA]</scope>
    <source>
        <strain evidence="1 2">IMET F</strain>
    </source>
</reference>
<evidence type="ECO:0000313" key="2">
    <source>
        <dbReference type="Proteomes" id="UP000238565"/>
    </source>
</evidence>
<organism evidence="1 2">
    <name type="scientific">Cloacibacterium normanense</name>
    <dbReference type="NCBI Taxonomy" id="237258"/>
    <lineage>
        <taxon>Bacteria</taxon>
        <taxon>Pseudomonadati</taxon>
        <taxon>Bacteroidota</taxon>
        <taxon>Flavobacteriia</taxon>
        <taxon>Flavobacteriales</taxon>
        <taxon>Weeksellaceae</taxon>
    </lineage>
</organism>
<dbReference type="RefSeq" id="WP_104792296.1">
    <property type="nucleotide sequence ID" value="NZ_PTPZ01000001.1"/>
</dbReference>
<dbReference type="EMBL" id="PTPZ01000001">
    <property type="protein sequence ID" value="PPZ92474.1"/>
    <property type="molecule type" value="Genomic_DNA"/>
</dbReference>
<comment type="caution">
    <text evidence="1">The sequence shown here is derived from an EMBL/GenBank/DDBJ whole genome shotgun (WGS) entry which is preliminary data.</text>
</comment>
<sequence>MAPDLPLSLGVLGESKTYLTNPDFDDAEKHLKKYYKEIFENELEGIWLDENDWPQKRDYKTFCEWFQVEISDCVVDLSKKSIFSI</sequence>
<accession>A0A2S7I7D9</accession>
<name>A0A2S7I7D9_9FLAO</name>
<protein>
    <submittedName>
        <fullName evidence="1">Uncharacterized protein</fullName>
    </submittedName>
</protein>